<gene>
    <name evidence="2" type="ORF">JKJ07_34390</name>
</gene>
<keyword evidence="1" id="KW-0472">Membrane</keyword>
<accession>A0ABS1VY46</accession>
<dbReference type="Proteomes" id="UP000598996">
    <property type="component" value="Unassembled WGS sequence"/>
</dbReference>
<organism evidence="2 3">
    <name type="scientific">Paractinoplanes lichenicola</name>
    <dbReference type="NCBI Taxonomy" id="2802976"/>
    <lineage>
        <taxon>Bacteria</taxon>
        <taxon>Bacillati</taxon>
        <taxon>Actinomycetota</taxon>
        <taxon>Actinomycetes</taxon>
        <taxon>Micromonosporales</taxon>
        <taxon>Micromonosporaceae</taxon>
        <taxon>Paractinoplanes</taxon>
    </lineage>
</organism>
<evidence type="ECO:0000313" key="2">
    <source>
        <dbReference type="EMBL" id="MBL7259417.1"/>
    </source>
</evidence>
<feature type="transmembrane region" description="Helical" evidence="1">
    <location>
        <begin position="83"/>
        <end position="101"/>
    </location>
</feature>
<name>A0ABS1VY46_9ACTN</name>
<reference evidence="2 3" key="1">
    <citation type="submission" date="2021-01" db="EMBL/GenBank/DDBJ databases">
        <title>Actinoplanes sp. nov. LDG1-01 isolated from lichen.</title>
        <authorList>
            <person name="Saeng-In P."/>
            <person name="Phongsopitanun W."/>
            <person name="Kanchanasin P."/>
            <person name="Yuki M."/>
            <person name="Kudo T."/>
            <person name="Ohkuma M."/>
            <person name="Tanasupawat S."/>
        </authorList>
    </citation>
    <scope>NUCLEOTIDE SEQUENCE [LARGE SCALE GENOMIC DNA]</scope>
    <source>
        <strain evidence="2 3">LDG1-01</strain>
    </source>
</reference>
<comment type="caution">
    <text evidence="2">The sequence shown here is derived from an EMBL/GenBank/DDBJ whole genome shotgun (WGS) entry which is preliminary data.</text>
</comment>
<evidence type="ECO:0000313" key="3">
    <source>
        <dbReference type="Proteomes" id="UP000598996"/>
    </source>
</evidence>
<feature type="transmembrane region" description="Helical" evidence="1">
    <location>
        <begin position="121"/>
        <end position="141"/>
    </location>
</feature>
<proteinExistence type="predicted"/>
<evidence type="ECO:0000256" key="1">
    <source>
        <dbReference type="SAM" id="Phobius"/>
    </source>
</evidence>
<feature type="transmembrane region" description="Helical" evidence="1">
    <location>
        <begin position="56"/>
        <end position="77"/>
    </location>
</feature>
<dbReference type="RefSeq" id="WP_202996120.1">
    <property type="nucleotide sequence ID" value="NZ_JAENHO010000011.1"/>
</dbReference>
<keyword evidence="1" id="KW-0812">Transmembrane</keyword>
<sequence>MNDELFSPTIRDQAPPAKRPWRPESIVYPAFFGGPLAAATLGVLNGRRLAVPTQQLLLIAGAGLVGFGARLTVALLVESNSAVRLAGTVCGILVWLVVLAFQRRPFRVAQLRGVDAKSLVVPGLLTAIGLGLFEALILALVR</sequence>
<keyword evidence="1" id="KW-1133">Transmembrane helix</keyword>
<protein>
    <submittedName>
        <fullName evidence="2">Uncharacterized protein</fullName>
    </submittedName>
</protein>
<feature type="transmembrane region" description="Helical" evidence="1">
    <location>
        <begin position="26"/>
        <end position="44"/>
    </location>
</feature>
<keyword evidence="3" id="KW-1185">Reference proteome</keyword>
<dbReference type="EMBL" id="JAENHO010000011">
    <property type="protein sequence ID" value="MBL7259417.1"/>
    <property type="molecule type" value="Genomic_DNA"/>
</dbReference>